<feature type="signal peptide" evidence="7">
    <location>
        <begin position="1"/>
        <end position="16"/>
    </location>
</feature>
<dbReference type="InterPro" id="IPR007000">
    <property type="entry name" value="PLipase_B-like"/>
</dbReference>
<dbReference type="InterPro" id="IPR043041">
    <property type="entry name" value="PLipase_B-like_dom2"/>
</dbReference>
<keyword evidence="5 7" id="KW-0443">Lipid metabolism</keyword>
<evidence type="ECO:0000256" key="3">
    <source>
        <dbReference type="ARBA" id="ARBA00022801"/>
    </source>
</evidence>
<evidence type="ECO:0000313" key="8">
    <source>
        <dbReference type="EMBL" id="GIQ89715.1"/>
    </source>
</evidence>
<name>A0A9K3GPB0_9EUKA</name>
<evidence type="ECO:0000313" key="9">
    <source>
        <dbReference type="Proteomes" id="UP000265618"/>
    </source>
</evidence>
<keyword evidence="2 7" id="KW-0732">Signal</keyword>
<accession>A0A9K3GPB0</accession>
<proteinExistence type="inferred from homology"/>
<comment type="similarity">
    <text evidence="1 7">Belongs to the phospholipase B-like family.</text>
</comment>
<evidence type="ECO:0000256" key="2">
    <source>
        <dbReference type="ARBA" id="ARBA00022729"/>
    </source>
</evidence>
<keyword evidence="4 7" id="KW-0442">Lipid degradation</keyword>
<dbReference type="Gene3D" id="2.10.70.60">
    <property type="entry name" value="Phospholipase B-like, domain 1"/>
    <property type="match status" value="1"/>
</dbReference>
<evidence type="ECO:0000256" key="7">
    <source>
        <dbReference type="RuleBase" id="RU364138"/>
    </source>
</evidence>
<feature type="chain" id="PRO_5039961311" description="Phospholipase B-like" evidence="7">
    <location>
        <begin position="17"/>
        <end position="191"/>
    </location>
</feature>
<keyword evidence="9" id="KW-1185">Reference proteome</keyword>
<dbReference type="EMBL" id="BDIP01005349">
    <property type="protein sequence ID" value="GIQ89715.1"/>
    <property type="molecule type" value="Genomic_DNA"/>
</dbReference>
<dbReference type="GO" id="GO:0016042">
    <property type="term" value="P:lipid catabolic process"/>
    <property type="evidence" value="ECO:0007669"/>
    <property type="project" value="UniProtKB-KW"/>
</dbReference>
<evidence type="ECO:0000256" key="4">
    <source>
        <dbReference type="ARBA" id="ARBA00022963"/>
    </source>
</evidence>
<dbReference type="GO" id="GO:0004620">
    <property type="term" value="F:phospholipase activity"/>
    <property type="evidence" value="ECO:0007669"/>
    <property type="project" value="InterPro"/>
</dbReference>
<comment type="function">
    <text evidence="7">Putative phospholipase.</text>
</comment>
<protein>
    <recommendedName>
        <fullName evidence="7">Phospholipase B-like</fullName>
        <ecNumber evidence="7">3.1.1.-</ecNumber>
    </recommendedName>
</protein>
<sequence>MRVLLVALALLALALCEEQLASVTLEADGTYRIHSGIVAPNSIAWAVLSDETDENGWNFLSLHSDASVDGTDNGFYAAGILEGYMMAEGITFQIQAAKEADYSPWNLHYPTAAVSYVESQMEWMKNESDSQRHYSLYWDLVGNYLSFVEGLQAGYSLSPMSYVDEFTGIVYEGTPFDVLMLQVGDLTIYSI</sequence>
<keyword evidence="6" id="KW-0325">Glycoprotein</keyword>
<gene>
    <name evidence="8" type="ORF">KIPB_012263</name>
</gene>
<organism evidence="8 9">
    <name type="scientific">Kipferlia bialata</name>
    <dbReference type="NCBI Taxonomy" id="797122"/>
    <lineage>
        <taxon>Eukaryota</taxon>
        <taxon>Metamonada</taxon>
        <taxon>Carpediemonas-like organisms</taxon>
        <taxon>Kipferlia</taxon>
    </lineage>
</organism>
<dbReference type="InterPro" id="IPR043040">
    <property type="entry name" value="PLipase_B-like_dom1"/>
</dbReference>
<reference evidence="8 9" key="1">
    <citation type="journal article" date="2018" name="PLoS ONE">
        <title>The draft genome of Kipferlia bialata reveals reductive genome evolution in fornicate parasites.</title>
        <authorList>
            <person name="Tanifuji G."/>
            <person name="Takabayashi S."/>
            <person name="Kume K."/>
            <person name="Takagi M."/>
            <person name="Nakayama T."/>
            <person name="Kamikawa R."/>
            <person name="Inagaki Y."/>
            <person name="Hashimoto T."/>
        </authorList>
    </citation>
    <scope>NUCLEOTIDE SEQUENCE [LARGE SCALE GENOMIC DNA]</scope>
    <source>
        <strain evidence="8">NY0173</strain>
    </source>
</reference>
<dbReference type="PANTHER" id="PTHR12370">
    <property type="entry name" value="PHOSPHOLIPASE B-RELATED"/>
    <property type="match status" value="1"/>
</dbReference>
<evidence type="ECO:0000256" key="5">
    <source>
        <dbReference type="ARBA" id="ARBA00023098"/>
    </source>
</evidence>
<dbReference type="EC" id="3.1.1.-" evidence="7"/>
<dbReference type="Pfam" id="PF04916">
    <property type="entry name" value="Phospholip_B"/>
    <property type="match status" value="1"/>
</dbReference>
<dbReference type="Proteomes" id="UP000265618">
    <property type="component" value="Unassembled WGS sequence"/>
</dbReference>
<comment type="caution">
    <text evidence="8">The sequence shown here is derived from an EMBL/GenBank/DDBJ whole genome shotgun (WGS) entry which is preliminary data.</text>
</comment>
<evidence type="ECO:0000256" key="6">
    <source>
        <dbReference type="ARBA" id="ARBA00023180"/>
    </source>
</evidence>
<dbReference type="AlphaFoldDB" id="A0A9K3GPB0"/>
<keyword evidence="3 7" id="KW-0378">Hydrolase</keyword>
<evidence type="ECO:0000256" key="1">
    <source>
        <dbReference type="ARBA" id="ARBA00007835"/>
    </source>
</evidence>
<dbReference type="Gene3D" id="1.10.439.20">
    <property type="entry name" value="Phospholipase B-like, domain 2"/>
    <property type="match status" value="1"/>
</dbReference>